<proteinExistence type="inferred from homology"/>
<dbReference type="GO" id="GO:0005886">
    <property type="term" value="C:plasma membrane"/>
    <property type="evidence" value="ECO:0007669"/>
    <property type="project" value="UniProtKB-SubCell"/>
</dbReference>
<comment type="caution">
    <text evidence="9">The sequence shown here is derived from an EMBL/GenBank/DDBJ whole genome shotgun (WGS) entry which is preliminary data.</text>
</comment>
<feature type="transmembrane region" description="Helical" evidence="8">
    <location>
        <begin position="248"/>
        <end position="269"/>
    </location>
</feature>
<organism evidence="9">
    <name type="scientific">uncultured bacterium</name>
    <name type="common">gcode 4</name>
    <dbReference type="NCBI Taxonomy" id="1234023"/>
    <lineage>
        <taxon>Bacteria</taxon>
        <taxon>environmental samples</taxon>
    </lineage>
</organism>
<keyword evidence="5 8" id="KW-0812">Transmembrane</keyword>
<dbReference type="GO" id="GO:0000287">
    <property type="term" value="F:magnesium ion binding"/>
    <property type="evidence" value="ECO:0007669"/>
    <property type="project" value="TreeGrafter"/>
</dbReference>
<dbReference type="GO" id="GO:0015087">
    <property type="term" value="F:cobalt ion transmembrane transporter activity"/>
    <property type="evidence" value="ECO:0007669"/>
    <property type="project" value="TreeGrafter"/>
</dbReference>
<dbReference type="Gene3D" id="1.20.58.340">
    <property type="entry name" value="Magnesium transport protein CorA, transmembrane region"/>
    <property type="match status" value="2"/>
</dbReference>
<dbReference type="Gene3D" id="3.30.460.20">
    <property type="entry name" value="CorA soluble domain-like"/>
    <property type="match status" value="1"/>
</dbReference>
<evidence type="ECO:0000256" key="8">
    <source>
        <dbReference type="SAM" id="Phobius"/>
    </source>
</evidence>
<evidence type="ECO:0000256" key="6">
    <source>
        <dbReference type="ARBA" id="ARBA00022989"/>
    </source>
</evidence>
<evidence type="ECO:0000256" key="7">
    <source>
        <dbReference type="ARBA" id="ARBA00023136"/>
    </source>
</evidence>
<evidence type="ECO:0000256" key="2">
    <source>
        <dbReference type="ARBA" id="ARBA00009765"/>
    </source>
</evidence>
<keyword evidence="3" id="KW-0813">Transport</keyword>
<dbReference type="SUPFAM" id="SSF144083">
    <property type="entry name" value="Magnesium transport protein CorA, transmembrane region"/>
    <property type="match status" value="1"/>
</dbReference>
<dbReference type="InterPro" id="IPR045863">
    <property type="entry name" value="CorA_TM1_TM2"/>
</dbReference>
<dbReference type="GO" id="GO:0050897">
    <property type="term" value="F:cobalt ion binding"/>
    <property type="evidence" value="ECO:0007669"/>
    <property type="project" value="TreeGrafter"/>
</dbReference>
<dbReference type="GO" id="GO:0015095">
    <property type="term" value="F:magnesium ion transmembrane transporter activity"/>
    <property type="evidence" value="ECO:0007669"/>
    <property type="project" value="TreeGrafter"/>
</dbReference>
<protein>
    <submittedName>
        <fullName evidence="9">Magnesium and cobalt transport protein</fullName>
    </submittedName>
</protein>
<name>K1XXY5_9BACT</name>
<feature type="transmembrane region" description="Helical" evidence="8">
    <location>
        <begin position="281"/>
        <end position="301"/>
    </location>
</feature>
<dbReference type="PANTHER" id="PTHR46494">
    <property type="entry name" value="CORA FAMILY METAL ION TRANSPORTER (EUROFUNG)"/>
    <property type="match status" value="1"/>
</dbReference>
<dbReference type="Pfam" id="PF01544">
    <property type="entry name" value="CorA"/>
    <property type="match status" value="1"/>
</dbReference>
<dbReference type="InterPro" id="IPR002523">
    <property type="entry name" value="MgTranspt_CorA/ZnTranspt_ZntB"/>
</dbReference>
<evidence type="ECO:0000313" key="9">
    <source>
        <dbReference type="EMBL" id="EKD25183.1"/>
    </source>
</evidence>
<evidence type="ECO:0000256" key="3">
    <source>
        <dbReference type="ARBA" id="ARBA00022448"/>
    </source>
</evidence>
<evidence type="ECO:0000256" key="4">
    <source>
        <dbReference type="ARBA" id="ARBA00022475"/>
    </source>
</evidence>
<dbReference type="PANTHER" id="PTHR46494:SF1">
    <property type="entry name" value="CORA FAMILY METAL ION TRANSPORTER (EUROFUNG)"/>
    <property type="match status" value="1"/>
</dbReference>
<reference evidence="9" key="1">
    <citation type="journal article" date="2012" name="Science">
        <title>Fermentation, hydrogen, and sulfur metabolism in multiple uncultivated bacterial phyla.</title>
        <authorList>
            <person name="Wrighton K.C."/>
            <person name="Thomas B.C."/>
            <person name="Sharon I."/>
            <person name="Miller C.S."/>
            <person name="Castelle C.J."/>
            <person name="VerBerkmoes N.C."/>
            <person name="Wilkins M.J."/>
            <person name="Hettich R.L."/>
            <person name="Lipton M.S."/>
            <person name="Williams K.H."/>
            <person name="Long P.E."/>
            <person name="Banfield J.F."/>
        </authorList>
    </citation>
    <scope>NUCLEOTIDE SEQUENCE [LARGE SCALE GENOMIC DNA]</scope>
</reference>
<gene>
    <name evidence="9" type="primary">corA1</name>
    <name evidence="9" type="ORF">ACD_80C00109G0003</name>
</gene>
<dbReference type="SUPFAM" id="SSF143865">
    <property type="entry name" value="CorA soluble domain-like"/>
    <property type="match status" value="1"/>
</dbReference>
<evidence type="ECO:0000256" key="1">
    <source>
        <dbReference type="ARBA" id="ARBA00004651"/>
    </source>
</evidence>
<accession>K1XXY5</accession>
<evidence type="ECO:0000256" key="5">
    <source>
        <dbReference type="ARBA" id="ARBA00022692"/>
    </source>
</evidence>
<dbReference type="AlphaFoldDB" id="K1XXY5"/>
<comment type="similarity">
    <text evidence="2">Belongs to the CorA metal ion transporter (MIT) (TC 1.A.35) family.</text>
</comment>
<comment type="subcellular location">
    <subcellularLocation>
        <location evidence="1">Cell membrane</location>
        <topology evidence="1">Multi-pass membrane protein</topology>
    </subcellularLocation>
</comment>
<keyword evidence="4" id="KW-1003">Cell membrane</keyword>
<keyword evidence="6 8" id="KW-1133">Transmembrane helix</keyword>
<dbReference type="CDD" id="cd12822">
    <property type="entry name" value="TmCorA-like"/>
    <property type="match status" value="1"/>
</dbReference>
<dbReference type="EMBL" id="AMFJ01036116">
    <property type="protein sequence ID" value="EKD25183.1"/>
    <property type="molecule type" value="Genomic_DNA"/>
</dbReference>
<keyword evidence="7 8" id="KW-0472">Membrane</keyword>
<dbReference type="InterPro" id="IPR045861">
    <property type="entry name" value="CorA_cytoplasmic_dom"/>
</dbReference>
<sequence length="307" mass="36276">MKTVLHFGNIDWIHLFEPQKAEIDDLVKKYDLHELIEEDLLELTNQEKIDIYEDYMFIVVNFPKYNADNKKYLLNEFSIILGKNIIVTMTKFDTTYIKSIIEEYWEELKSKESDEDFKVSPYYILYKVLDTMYDKSIKTLTKYSKDVITLEEQLFAASKLEKQLLENLTIKKRNIVSLKHTFAPHKEILDKLQDTLPKFYKEDLDVYFEDLEYKLEKIMNTIAISFENIESLADTYNSLMNIKTNSMISVLTTFAAITWILTLISGIYGMNITLPGQTSPYFFSILMSIMLVVCVGFLLFFRRKKWI</sequence>